<dbReference type="EMBL" id="HE978309">
    <property type="protein sequence ID" value="CEO90672.1"/>
    <property type="molecule type" value="Genomic_DNA"/>
</dbReference>
<sequence>MFISSATPVKVYGETVYLPAGYCYVIVDRHGVVYAFKGRPVEIDSEYGTWGYKAAYMDIPDLGVRLGRFDNDVKPCLIKYASYGKTVKPNSVGWIDDGVNVK</sequence>
<dbReference type="RefSeq" id="YP_009118752.1">
    <property type="nucleotide sequence ID" value="NC_025425.1"/>
</dbReference>
<evidence type="ECO:0000313" key="2">
    <source>
        <dbReference type="Proteomes" id="UP000203896"/>
    </source>
</evidence>
<dbReference type="KEGG" id="vg:23301112"/>
<organism evidence="1 2">
    <name type="scientific">Enterobacteria phage GEC-3S</name>
    <dbReference type="NCBI Taxonomy" id="1222338"/>
    <lineage>
        <taxon>Viruses</taxon>
        <taxon>Duplodnaviria</taxon>
        <taxon>Heunggongvirae</taxon>
        <taxon>Uroviricota</taxon>
        <taxon>Caudoviricetes</taxon>
        <taxon>Pantevenvirales</taxon>
        <taxon>Straboviridae</taxon>
        <taxon>Krischvirus</taxon>
        <taxon>Krischvirus gec3s</taxon>
    </lineage>
</organism>
<protein>
    <submittedName>
        <fullName evidence="1">Uncharacterized protein</fullName>
    </submittedName>
</protein>
<reference evidence="1 2" key="1">
    <citation type="submission" date="2012-08" db="EMBL/GenBank/DDBJ databases">
        <title>Selection and characterization of a candidate therapeutic bacteriophage that lyses the German Escherichia coli O104:H4 outbreak strain.</title>
        <authorList>
            <person name="Merabishvilli M."/>
            <person name="De Vos D."/>
            <person name="Verbeken G."/>
            <person name="Kropinski A."/>
            <person name="Vandenheuvel D."/>
            <person name="Lavigne R."/>
            <person name="Wattiau P."/>
            <person name="Mast J."/>
            <person name="Ragimbeau C."/>
            <person name="Mossong J."/>
            <person name="Scheres J."/>
            <person name="Chanishvili N."/>
            <person name="Vaneechoutte M."/>
            <person name="Pirnay J.P."/>
        </authorList>
    </citation>
    <scope>NUCLEOTIDE SEQUENCE [LARGE SCALE GENOMIC DNA]</scope>
</reference>
<evidence type="ECO:0000313" key="1">
    <source>
        <dbReference type="EMBL" id="CEO90672.1"/>
    </source>
</evidence>
<accession>A0A0B7MSM5</accession>
<dbReference type="Proteomes" id="UP000203896">
    <property type="component" value="Segment"/>
</dbReference>
<dbReference type="GeneID" id="23301112"/>
<name>A0A0B7MSM5_9CAUD</name>
<gene>
    <name evidence="1" type="ORF">BN201_0069</name>
</gene>
<keyword evidence="2" id="KW-1185">Reference proteome</keyword>
<proteinExistence type="predicted"/>